<comment type="caution">
    <text evidence="2">The sequence shown here is derived from an EMBL/GenBank/DDBJ whole genome shotgun (WGS) entry which is preliminary data.</text>
</comment>
<dbReference type="InterPro" id="IPR036615">
    <property type="entry name" value="Mur_ligase_C_dom_sf"/>
</dbReference>
<reference evidence="2" key="1">
    <citation type="journal article" date="2012" name="PLoS ONE">
        <title>Gene sets for utilization of primary and secondary nutrition supplies in the distal gut of endangered iberian lynx.</title>
        <authorList>
            <person name="Alcaide M."/>
            <person name="Messina E."/>
            <person name="Richter M."/>
            <person name="Bargiela R."/>
            <person name="Peplies J."/>
            <person name="Huws S.A."/>
            <person name="Newbold C.J."/>
            <person name="Golyshin P.N."/>
            <person name="Simon M.A."/>
            <person name="Lopez G."/>
            <person name="Yakimov M.M."/>
            <person name="Ferrer M."/>
        </authorList>
    </citation>
    <scope>NUCLEOTIDE SEQUENCE</scope>
</reference>
<name>J9C1H1_9ZZZZ</name>
<evidence type="ECO:0000313" key="2">
    <source>
        <dbReference type="EMBL" id="EJW93655.1"/>
    </source>
</evidence>
<feature type="non-terminal residue" evidence="2">
    <location>
        <position position="183"/>
    </location>
</feature>
<sequence>MSRVFSKRAKEVNAKLVILNSSDLDAVDFDAFWNPDLPAYQKENFLCAYMLLNEIGYRFDPKQLKQAVHDFFWPARFQVLRQDPYLVLDGAHNPDGIEALVSSLLESKTKIDQIYFSVLADKQAHIMIRRLQDLCSDLHLVSFESDRLADLEKLSQEYNYPIVDLDTLFQELACTNKSTLVCG</sequence>
<accession>J9C1H1</accession>
<organism evidence="2">
    <name type="scientific">gut metagenome</name>
    <dbReference type="NCBI Taxonomy" id="749906"/>
    <lineage>
        <taxon>unclassified sequences</taxon>
        <taxon>metagenomes</taxon>
        <taxon>organismal metagenomes</taxon>
    </lineage>
</organism>
<dbReference type="AlphaFoldDB" id="J9C1H1"/>
<dbReference type="InterPro" id="IPR004101">
    <property type="entry name" value="Mur_ligase_C"/>
</dbReference>
<proteinExistence type="predicted"/>
<protein>
    <submittedName>
        <fullName evidence="2">Folylpolyglutamate synthase/dihydrofolate synthase</fullName>
    </submittedName>
</protein>
<dbReference type="Pfam" id="PF02875">
    <property type="entry name" value="Mur_ligase_C"/>
    <property type="match status" value="1"/>
</dbReference>
<dbReference type="Gene3D" id="3.90.190.20">
    <property type="entry name" value="Mur ligase, C-terminal domain"/>
    <property type="match status" value="1"/>
</dbReference>
<dbReference type="GO" id="GO:0016881">
    <property type="term" value="F:acid-amino acid ligase activity"/>
    <property type="evidence" value="ECO:0007669"/>
    <property type="project" value="InterPro"/>
</dbReference>
<gene>
    <name evidence="2" type="ORF">EVA_18238</name>
</gene>
<dbReference type="SUPFAM" id="SSF53244">
    <property type="entry name" value="MurD-like peptide ligases, peptide-binding domain"/>
    <property type="match status" value="1"/>
</dbReference>
<dbReference type="EMBL" id="AMCI01006847">
    <property type="protein sequence ID" value="EJW93655.1"/>
    <property type="molecule type" value="Genomic_DNA"/>
</dbReference>
<feature type="domain" description="Mur ligase C-terminal" evidence="1">
    <location>
        <begin position="76"/>
        <end position="170"/>
    </location>
</feature>
<evidence type="ECO:0000259" key="1">
    <source>
        <dbReference type="Pfam" id="PF02875"/>
    </source>
</evidence>